<evidence type="ECO:0000256" key="6">
    <source>
        <dbReference type="ARBA" id="ARBA00047188"/>
    </source>
</evidence>
<proteinExistence type="inferred from homology"/>
<comment type="caution">
    <text evidence="9">The sequence shown here is derived from an EMBL/GenBank/DDBJ whole genome shotgun (WGS) entry which is preliminary data.</text>
</comment>
<comment type="subcellular location">
    <subcellularLocation>
        <location evidence="1">Cytoplasm</location>
    </subcellularLocation>
</comment>
<evidence type="ECO:0000256" key="1">
    <source>
        <dbReference type="ARBA" id="ARBA00004496"/>
    </source>
</evidence>
<gene>
    <name evidence="9" type="ORF">ACFQ1O_07885</name>
</gene>
<dbReference type="InterPro" id="IPR036388">
    <property type="entry name" value="WH-like_DNA-bd_sf"/>
</dbReference>
<keyword evidence="2" id="KW-0805">Transcription regulation</keyword>
<keyword evidence="4" id="KW-0804">Transcription</keyword>
<name>A0ABW3I267_9FLAO</name>
<comment type="similarity">
    <text evidence="5">Belongs to the SarZ family.</text>
</comment>
<dbReference type="SUPFAM" id="SSF46785">
    <property type="entry name" value="Winged helix' DNA-binding domain"/>
    <property type="match status" value="1"/>
</dbReference>
<keyword evidence="10" id="KW-1185">Reference proteome</keyword>
<sequence length="145" mass="16870">MGDIAKDIQSTFPSNKVKALINIKYTANWLNNKEVLFFKPFGLSPQQYNVLRILRGAGKPMKAQLVKERMIDRSPNTTRMMDKLLDKKLISRYRCEHDRRVVFIEVTKKGLDLIDEISKSTRLEFLDKITEKEAALLSDLLDKLR</sequence>
<dbReference type="SMART" id="SM00347">
    <property type="entry name" value="HTH_MARR"/>
    <property type="match status" value="1"/>
</dbReference>
<dbReference type="InterPro" id="IPR000835">
    <property type="entry name" value="HTH_MarR-typ"/>
</dbReference>
<evidence type="ECO:0000256" key="2">
    <source>
        <dbReference type="ARBA" id="ARBA00023015"/>
    </source>
</evidence>
<evidence type="ECO:0000313" key="10">
    <source>
        <dbReference type="Proteomes" id="UP001596997"/>
    </source>
</evidence>
<evidence type="ECO:0000256" key="3">
    <source>
        <dbReference type="ARBA" id="ARBA00023125"/>
    </source>
</evidence>
<dbReference type="InterPro" id="IPR036390">
    <property type="entry name" value="WH_DNA-bd_sf"/>
</dbReference>
<evidence type="ECO:0000259" key="8">
    <source>
        <dbReference type="PROSITE" id="PS50995"/>
    </source>
</evidence>
<dbReference type="PANTHER" id="PTHR42756:SF1">
    <property type="entry name" value="TRANSCRIPTIONAL REPRESSOR OF EMRAB OPERON"/>
    <property type="match status" value="1"/>
</dbReference>
<protein>
    <recommendedName>
        <fullName evidence="6">HTH-type transcriptional regulator SarZ</fullName>
    </recommendedName>
    <alternativeName>
        <fullName evidence="7">Staphylococcal accessory regulator Z</fullName>
    </alternativeName>
</protein>
<evidence type="ECO:0000256" key="5">
    <source>
        <dbReference type="ARBA" id="ARBA00046337"/>
    </source>
</evidence>
<dbReference type="RefSeq" id="WP_377715132.1">
    <property type="nucleotide sequence ID" value="NZ_JBHTJM010000008.1"/>
</dbReference>
<evidence type="ECO:0000256" key="7">
    <source>
        <dbReference type="ARBA" id="ARBA00047207"/>
    </source>
</evidence>
<evidence type="ECO:0000313" key="9">
    <source>
        <dbReference type="EMBL" id="MFD0963921.1"/>
    </source>
</evidence>
<dbReference type="Proteomes" id="UP001596997">
    <property type="component" value="Unassembled WGS sequence"/>
</dbReference>
<reference evidence="10" key="1">
    <citation type="journal article" date="2019" name="Int. J. Syst. Evol. Microbiol.">
        <title>The Global Catalogue of Microorganisms (GCM) 10K type strain sequencing project: providing services to taxonomists for standard genome sequencing and annotation.</title>
        <authorList>
            <consortium name="The Broad Institute Genomics Platform"/>
            <consortium name="The Broad Institute Genome Sequencing Center for Infectious Disease"/>
            <person name="Wu L."/>
            <person name="Ma J."/>
        </authorList>
    </citation>
    <scope>NUCLEOTIDE SEQUENCE [LARGE SCALE GENOMIC DNA]</scope>
    <source>
        <strain evidence="10">CCUG 62114</strain>
    </source>
</reference>
<dbReference type="PROSITE" id="PS50995">
    <property type="entry name" value="HTH_MARR_2"/>
    <property type="match status" value="1"/>
</dbReference>
<keyword evidence="3" id="KW-0238">DNA-binding</keyword>
<dbReference type="Pfam" id="PF22381">
    <property type="entry name" value="Staph_reg_Sar_Rot"/>
    <property type="match status" value="1"/>
</dbReference>
<accession>A0ABW3I267</accession>
<dbReference type="PANTHER" id="PTHR42756">
    <property type="entry name" value="TRANSCRIPTIONAL REGULATOR, MARR"/>
    <property type="match status" value="1"/>
</dbReference>
<dbReference type="InterPro" id="IPR055166">
    <property type="entry name" value="Transc_reg_Sar_Rot_HTH"/>
</dbReference>
<dbReference type="Gene3D" id="1.10.10.10">
    <property type="entry name" value="Winged helix-like DNA-binding domain superfamily/Winged helix DNA-binding domain"/>
    <property type="match status" value="1"/>
</dbReference>
<evidence type="ECO:0000256" key="4">
    <source>
        <dbReference type="ARBA" id="ARBA00023163"/>
    </source>
</evidence>
<feature type="domain" description="HTH marR-type" evidence="8">
    <location>
        <begin position="1"/>
        <end position="145"/>
    </location>
</feature>
<dbReference type="EMBL" id="JBHTJM010000008">
    <property type="protein sequence ID" value="MFD0963921.1"/>
    <property type="molecule type" value="Genomic_DNA"/>
</dbReference>
<organism evidence="9 10">
    <name type="scientific">Pseudofulvibacter geojedonensis</name>
    <dbReference type="NCBI Taxonomy" id="1123758"/>
    <lineage>
        <taxon>Bacteria</taxon>
        <taxon>Pseudomonadati</taxon>
        <taxon>Bacteroidota</taxon>
        <taxon>Flavobacteriia</taxon>
        <taxon>Flavobacteriales</taxon>
        <taxon>Flavobacteriaceae</taxon>
        <taxon>Pseudofulvibacter</taxon>
    </lineage>
</organism>